<dbReference type="InterPro" id="IPR025714">
    <property type="entry name" value="Methyltranfer_dom"/>
</dbReference>
<sequence>MAVAFTIKWSFVAAVVAVVSVAAGQVGHSAEATSARQQAAQILDATGVRGGLVVHLGCGAGKLTTELRTGEGFVVHGLDVDTVNVEKSRAHIRRKELYGPVSAALFDGKRLPYVDNLVNLLVADKLGDLTMDEVMRVLAPLGVACVGGKKIVKPWPEEIDEWTHYLHGPDNNAVAQGGMALGALGAGP</sequence>
<dbReference type="InterPro" id="IPR029063">
    <property type="entry name" value="SAM-dependent_MTases_sf"/>
</dbReference>
<protein>
    <recommendedName>
        <fullName evidence="1">Methyltransferase domain-containing protein</fullName>
    </recommendedName>
</protein>
<dbReference type="EMBL" id="LAZR01045269">
    <property type="protein sequence ID" value="KKK99283.1"/>
    <property type="molecule type" value="Genomic_DNA"/>
</dbReference>
<feature type="domain" description="Methyltransferase" evidence="1">
    <location>
        <begin position="53"/>
        <end position="167"/>
    </location>
</feature>
<reference evidence="2" key="1">
    <citation type="journal article" date="2015" name="Nature">
        <title>Complex archaea that bridge the gap between prokaryotes and eukaryotes.</title>
        <authorList>
            <person name="Spang A."/>
            <person name="Saw J.H."/>
            <person name="Jorgensen S.L."/>
            <person name="Zaremba-Niedzwiedzka K."/>
            <person name="Martijn J."/>
            <person name="Lind A.E."/>
            <person name="van Eijk R."/>
            <person name="Schleper C."/>
            <person name="Guy L."/>
            <person name="Ettema T.J."/>
        </authorList>
    </citation>
    <scope>NUCLEOTIDE SEQUENCE</scope>
</reference>
<organism evidence="2">
    <name type="scientific">marine sediment metagenome</name>
    <dbReference type="NCBI Taxonomy" id="412755"/>
    <lineage>
        <taxon>unclassified sequences</taxon>
        <taxon>metagenomes</taxon>
        <taxon>ecological metagenomes</taxon>
    </lineage>
</organism>
<accession>A0A0F8ZZH8</accession>
<dbReference type="Gene3D" id="3.40.50.150">
    <property type="entry name" value="Vaccinia Virus protein VP39"/>
    <property type="match status" value="1"/>
</dbReference>
<dbReference type="CDD" id="cd02440">
    <property type="entry name" value="AdoMet_MTases"/>
    <property type="match status" value="1"/>
</dbReference>
<evidence type="ECO:0000313" key="2">
    <source>
        <dbReference type="EMBL" id="KKK99283.1"/>
    </source>
</evidence>
<dbReference type="AlphaFoldDB" id="A0A0F8ZZH8"/>
<name>A0A0F8ZZH8_9ZZZZ</name>
<dbReference type="Pfam" id="PF13847">
    <property type="entry name" value="Methyltransf_31"/>
    <property type="match status" value="1"/>
</dbReference>
<comment type="caution">
    <text evidence="2">The sequence shown here is derived from an EMBL/GenBank/DDBJ whole genome shotgun (WGS) entry which is preliminary data.</text>
</comment>
<evidence type="ECO:0000259" key="1">
    <source>
        <dbReference type="Pfam" id="PF13847"/>
    </source>
</evidence>
<dbReference type="SUPFAM" id="SSF53335">
    <property type="entry name" value="S-adenosyl-L-methionine-dependent methyltransferases"/>
    <property type="match status" value="1"/>
</dbReference>
<proteinExistence type="predicted"/>
<feature type="non-terminal residue" evidence="2">
    <location>
        <position position="188"/>
    </location>
</feature>
<gene>
    <name evidence="2" type="ORF">LCGC14_2634290</name>
</gene>